<accession>A0A7I7RHY7</accession>
<evidence type="ECO:0000313" key="2">
    <source>
        <dbReference type="Proteomes" id="UP000466431"/>
    </source>
</evidence>
<evidence type="ECO:0000313" key="1">
    <source>
        <dbReference type="EMBL" id="BBY44162.1"/>
    </source>
</evidence>
<dbReference type="RefSeq" id="WP_163689869.1">
    <property type="nucleotide sequence ID" value="NZ_AP022591.1"/>
</dbReference>
<proteinExistence type="predicted"/>
<gene>
    <name evidence="1" type="ORF">MCEL_24570</name>
</gene>
<protein>
    <submittedName>
        <fullName evidence="1">Uncharacterized protein</fullName>
    </submittedName>
</protein>
<dbReference type="EMBL" id="AP022591">
    <property type="protein sequence ID" value="BBY44162.1"/>
    <property type="molecule type" value="Genomic_DNA"/>
</dbReference>
<keyword evidence="2" id="KW-1185">Reference proteome</keyword>
<reference evidence="1 2" key="1">
    <citation type="journal article" date="2019" name="Emerg. Microbes Infect.">
        <title>Comprehensive subspecies identification of 175 nontuberculous mycobacteria species based on 7547 genomic profiles.</title>
        <authorList>
            <person name="Matsumoto Y."/>
            <person name="Kinjo T."/>
            <person name="Motooka D."/>
            <person name="Nabeya D."/>
            <person name="Jung N."/>
            <person name="Uechi K."/>
            <person name="Horii T."/>
            <person name="Iida T."/>
            <person name="Fujita J."/>
            <person name="Nakamura S."/>
        </authorList>
    </citation>
    <scope>NUCLEOTIDE SEQUENCE [LARGE SCALE GENOMIC DNA]</scope>
    <source>
        <strain evidence="1 2">JCM 18439</strain>
    </source>
</reference>
<dbReference type="AlphaFoldDB" id="A0A7I7RHY7"/>
<name>A0A7I7RHY7_MYCCF</name>
<dbReference type="KEGG" id="mcee:MCEL_24570"/>
<sequence length="49" mass="5669">MFDLQVREMAKLRRYAKGIVGVDPVELLMDVNDHLLARITRRVKGLPAY</sequence>
<organism evidence="1 2">
    <name type="scientific">Mycolicibacterium celeriflavum</name>
    <name type="common">Mycobacterium celeriflavum</name>
    <dbReference type="NCBI Taxonomy" id="1249101"/>
    <lineage>
        <taxon>Bacteria</taxon>
        <taxon>Bacillati</taxon>
        <taxon>Actinomycetota</taxon>
        <taxon>Actinomycetes</taxon>
        <taxon>Mycobacteriales</taxon>
        <taxon>Mycobacteriaceae</taxon>
        <taxon>Mycolicibacterium</taxon>
    </lineage>
</organism>
<dbReference type="Proteomes" id="UP000466431">
    <property type="component" value="Chromosome"/>
</dbReference>